<accession>A0ABQ4V0L8</accession>
<dbReference type="Proteomes" id="UP001055093">
    <property type="component" value="Unassembled WGS sequence"/>
</dbReference>
<dbReference type="EMBL" id="BPRE01000013">
    <property type="protein sequence ID" value="GJE77243.1"/>
    <property type="molecule type" value="Genomic_DNA"/>
</dbReference>
<reference evidence="2" key="2">
    <citation type="submission" date="2021-08" db="EMBL/GenBank/DDBJ databases">
        <authorList>
            <person name="Tani A."/>
            <person name="Ola A."/>
            <person name="Ogura Y."/>
            <person name="Katsura K."/>
            <person name="Hayashi T."/>
        </authorList>
    </citation>
    <scope>NUCLEOTIDE SEQUENCE</scope>
    <source>
        <strain evidence="2">DSM 14458</strain>
    </source>
</reference>
<keyword evidence="3" id="KW-1185">Reference proteome</keyword>
<dbReference type="RefSeq" id="WP_238308360.1">
    <property type="nucleotide sequence ID" value="NZ_BPRE01000013.1"/>
</dbReference>
<protein>
    <submittedName>
        <fullName evidence="2">Uncharacterized protein</fullName>
    </submittedName>
</protein>
<evidence type="ECO:0000313" key="3">
    <source>
        <dbReference type="Proteomes" id="UP001055093"/>
    </source>
</evidence>
<organism evidence="2 3">
    <name type="scientific">Methylorubrum suomiense</name>
    <dbReference type="NCBI Taxonomy" id="144191"/>
    <lineage>
        <taxon>Bacteria</taxon>
        <taxon>Pseudomonadati</taxon>
        <taxon>Pseudomonadota</taxon>
        <taxon>Alphaproteobacteria</taxon>
        <taxon>Hyphomicrobiales</taxon>
        <taxon>Methylobacteriaceae</taxon>
        <taxon>Methylorubrum</taxon>
    </lineage>
</organism>
<sequence>MTDTTAPIGPGVPAWPDDENPPPHPAYRPFINIIHEHGCDLSDVILGRFFNWAAKTAPNFLPAWGPIDMAPTTGMVDLYAVTASALDGSTIGARFPECTRAINEESGWDGLPPGWRATHYMHMPMGPEGPDSLPAGSEVACRFGPNTRARAMILARIFAAHGLALPSERAVTLLAAFLAGERGEASGLPPLAADTSPEAIAAAWKAAGVPEFLPEADAAVAALWGPRGSDPA</sequence>
<reference evidence="2" key="1">
    <citation type="journal article" date="2021" name="Front. Microbiol.">
        <title>Comprehensive Comparative Genomics and Phenotyping of Methylobacterium Species.</title>
        <authorList>
            <person name="Alessa O."/>
            <person name="Ogura Y."/>
            <person name="Fujitani Y."/>
            <person name="Takami H."/>
            <person name="Hayashi T."/>
            <person name="Sahin N."/>
            <person name="Tani A."/>
        </authorList>
    </citation>
    <scope>NUCLEOTIDE SEQUENCE</scope>
    <source>
        <strain evidence="2">DSM 14458</strain>
    </source>
</reference>
<gene>
    <name evidence="2" type="ORF">BGCPKDLD_3846</name>
</gene>
<proteinExistence type="predicted"/>
<evidence type="ECO:0000256" key="1">
    <source>
        <dbReference type="SAM" id="MobiDB-lite"/>
    </source>
</evidence>
<comment type="caution">
    <text evidence="2">The sequence shown here is derived from an EMBL/GenBank/DDBJ whole genome shotgun (WGS) entry which is preliminary data.</text>
</comment>
<feature type="region of interest" description="Disordered" evidence="1">
    <location>
        <begin position="1"/>
        <end position="22"/>
    </location>
</feature>
<evidence type="ECO:0000313" key="2">
    <source>
        <dbReference type="EMBL" id="GJE77243.1"/>
    </source>
</evidence>
<name>A0ABQ4V0L8_9HYPH</name>